<keyword evidence="8" id="KW-0800">Toxin</keyword>
<comment type="caution">
    <text evidence="10">The sequence shown here is derived from an EMBL/GenBank/DDBJ whole genome shotgun (WGS) entry which is preliminary data.</text>
</comment>
<evidence type="ECO:0000256" key="1">
    <source>
        <dbReference type="ARBA" id="ARBA00001946"/>
    </source>
</evidence>
<evidence type="ECO:0000256" key="2">
    <source>
        <dbReference type="ARBA" id="ARBA00022649"/>
    </source>
</evidence>
<evidence type="ECO:0000313" key="10">
    <source>
        <dbReference type="EMBL" id="MBB1246569.1"/>
    </source>
</evidence>
<sequence>MWATWCYSLGAGRSRGRRCDSSGLWRLLREERLRDAWLETTTLRAIGSCSAQRAEFRRSARNVAEYEAMGEMFTDLYPDVPLPKRLWDWIDAAQYTLAKKGALGAAGPLDLMVCATAAHHGLVVLHDDADFVTVGRFLPDVSERNVRDVPNL</sequence>
<proteinExistence type="inferred from homology"/>
<dbReference type="InterPro" id="IPR050556">
    <property type="entry name" value="Type_II_TA_system_RNase"/>
</dbReference>
<dbReference type="HAMAP" id="MF_00265">
    <property type="entry name" value="VapC_Nob1"/>
    <property type="match status" value="1"/>
</dbReference>
<dbReference type="Proteomes" id="UP000766698">
    <property type="component" value="Unassembled WGS sequence"/>
</dbReference>
<organism evidence="10 11">
    <name type="scientific">Streptomyces durbertensis</name>
    <dbReference type="NCBI Taxonomy" id="2448886"/>
    <lineage>
        <taxon>Bacteria</taxon>
        <taxon>Bacillati</taxon>
        <taxon>Actinomycetota</taxon>
        <taxon>Actinomycetes</taxon>
        <taxon>Kitasatosporales</taxon>
        <taxon>Streptomycetaceae</taxon>
        <taxon>Streptomyces</taxon>
    </lineage>
</organism>
<feature type="binding site" evidence="8">
    <location>
        <position position="20"/>
    </location>
    <ligand>
        <name>Mg(2+)</name>
        <dbReference type="ChEBI" id="CHEBI:18420"/>
    </ligand>
</feature>
<evidence type="ECO:0000256" key="7">
    <source>
        <dbReference type="ARBA" id="ARBA00038093"/>
    </source>
</evidence>
<evidence type="ECO:0000313" key="11">
    <source>
        <dbReference type="Proteomes" id="UP000766698"/>
    </source>
</evidence>
<evidence type="ECO:0000256" key="6">
    <source>
        <dbReference type="ARBA" id="ARBA00022842"/>
    </source>
</evidence>
<reference evidence="11" key="1">
    <citation type="journal article" date="2020" name="Syst. Appl. Microbiol.">
        <title>Streptomyces alkaliterrae sp. nov., isolated from an alkaline soil, and emended descriptions of Streptomyces alkaliphilus, Streptomyces calidiresistens and Streptomyces durbertensis.</title>
        <authorList>
            <person name="Swiecimska M."/>
            <person name="Golinska P."/>
            <person name="Nouioui I."/>
            <person name="Wypij M."/>
            <person name="Rai M."/>
            <person name="Sangal V."/>
            <person name="Goodfellow M."/>
        </authorList>
    </citation>
    <scope>NUCLEOTIDE SEQUENCE [LARGE SCALE GENOMIC DNA]</scope>
    <source>
        <strain evidence="11">DSM 104538</strain>
    </source>
</reference>
<keyword evidence="11" id="KW-1185">Reference proteome</keyword>
<evidence type="ECO:0000256" key="8">
    <source>
        <dbReference type="HAMAP-Rule" id="MF_00265"/>
    </source>
</evidence>
<feature type="domain" description="PIN" evidence="9">
    <location>
        <begin position="20"/>
        <end position="134"/>
    </location>
</feature>
<comment type="similarity">
    <text evidence="7 8">Belongs to the PINc/VapC protein family.</text>
</comment>
<keyword evidence="6 8" id="KW-0460">Magnesium</keyword>
<dbReference type="InterPro" id="IPR029060">
    <property type="entry name" value="PIN-like_dom_sf"/>
</dbReference>
<dbReference type="EC" id="3.1.-.-" evidence="8"/>
<dbReference type="Gene3D" id="3.40.50.1010">
    <property type="entry name" value="5'-nuclease"/>
    <property type="match status" value="1"/>
</dbReference>
<protein>
    <recommendedName>
        <fullName evidence="8">Ribonuclease VapC</fullName>
        <shortName evidence="8">RNase VapC</shortName>
        <ecNumber evidence="8">3.1.-.-</ecNumber>
    </recommendedName>
    <alternativeName>
        <fullName evidence="8">Toxin VapC</fullName>
    </alternativeName>
</protein>
<dbReference type="Pfam" id="PF01850">
    <property type="entry name" value="PIN"/>
    <property type="match status" value="1"/>
</dbReference>
<dbReference type="RefSeq" id="WP_182857821.1">
    <property type="nucleotide sequence ID" value="NZ_WMLF01000535.1"/>
</dbReference>
<dbReference type="EMBL" id="WMLF01000535">
    <property type="protein sequence ID" value="MBB1246569.1"/>
    <property type="molecule type" value="Genomic_DNA"/>
</dbReference>
<accession>A0ABR6EPU5</accession>
<feature type="binding site" evidence="8">
    <location>
        <position position="110"/>
    </location>
    <ligand>
        <name>Mg(2+)</name>
        <dbReference type="ChEBI" id="CHEBI:18420"/>
    </ligand>
</feature>
<dbReference type="PANTHER" id="PTHR33653">
    <property type="entry name" value="RIBONUCLEASE VAPC2"/>
    <property type="match status" value="1"/>
</dbReference>
<comment type="function">
    <text evidence="8">Toxic component of a toxin-antitoxin (TA) system. An RNase.</text>
</comment>
<keyword evidence="2 8" id="KW-1277">Toxin-antitoxin system</keyword>
<evidence type="ECO:0000256" key="4">
    <source>
        <dbReference type="ARBA" id="ARBA00022723"/>
    </source>
</evidence>
<name>A0ABR6EPU5_9ACTN</name>
<dbReference type="InterPro" id="IPR002716">
    <property type="entry name" value="PIN_dom"/>
</dbReference>
<dbReference type="InterPro" id="IPR022907">
    <property type="entry name" value="VapC_family"/>
</dbReference>
<evidence type="ECO:0000256" key="5">
    <source>
        <dbReference type="ARBA" id="ARBA00022801"/>
    </source>
</evidence>
<dbReference type="SUPFAM" id="SSF88723">
    <property type="entry name" value="PIN domain-like"/>
    <property type="match status" value="1"/>
</dbReference>
<keyword evidence="3 8" id="KW-0540">Nuclease</keyword>
<evidence type="ECO:0000259" key="9">
    <source>
        <dbReference type="Pfam" id="PF01850"/>
    </source>
</evidence>
<keyword evidence="4 8" id="KW-0479">Metal-binding</keyword>
<comment type="cofactor">
    <cofactor evidence="1 8">
        <name>Mg(2+)</name>
        <dbReference type="ChEBI" id="CHEBI:18420"/>
    </cofactor>
</comment>
<keyword evidence="5 8" id="KW-0378">Hydrolase</keyword>
<gene>
    <name evidence="8" type="primary">vapC</name>
    <name evidence="10" type="ORF">GL263_23905</name>
</gene>
<evidence type="ECO:0000256" key="3">
    <source>
        <dbReference type="ARBA" id="ARBA00022722"/>
    </source>
</evidence>
<dbReference type="PANTHER" id="PTHR33653:SF1">
    <property type="entry name" value="RIBONUCLEASE VAPC2"/>
    <property type="match status" value="1"/>
</dbReference>